<feature type="repeat" description="TPR" evidence="1">
    <location>
        <begin position="210"/>
        <end position="243"/>
    </location>
</feature>
<comment type="caution">
    <text evidence="3">The sequence shown here is derived from an EMBL/GenBank/DDBJ whole genome shotgun (WGS) entry which is preliminary data.</text>
</comment>
<accession>A0A1G2B0Y7</accession>
<dbReference type="InterPro" id="IPR019734">
    <property type="entry name" value="TPR_rpt"/>
</dbReference>
<evidence type="ECO:0000313" key="3">
    <source>
        <dbReference type="EMBL" id="OGY82871.1"/>
    </source>
</evidence>
<feature type="transmembrane region" description="Helical" evidence="2">
    <location>
        <begin position="6"/>
        <end position="23"/>
    </location>
</feature>
<keyword evidence="2" id="KW-1133">Transmembrane helix</keyword>
<keyword evidence="1" id="KW-0802">TPR repeat</keyword>
<dbReference type="Gene3D" id="1.25.40.10">
    <property type="entry name" value="Tetratricopeptide repeat domain"/>
    <property type="match status" value="2"/>
</dbReference>
<organism evidence="3 4">
    <name type="scientific">Candidatus Kerfeldbacteria bacterium RIFCSPLOWO2_01_FULL_48_11</name>
    <dbReference type="NCBI Taxonomy" id="1798543"/>
    <lineage>
        <taxon>Bacteria</taxon>
        <taxon>Candidatus Kerfeldiibacteriota</taxon>
    </lineage>
</organism>
<feature type="repeat" description="TPR" evidence="1">
    <location>
        <begin position="147"/>
        <end position="180"/>
    </location>
</feature>
<reference evidence="3 4" key="1">
    <citation type="journal article" date="2016" name="Nat. Commun.">
        <title>Thousands of microbial genomes shed light on interconnected biogeochemical processes in an aquifer system.</title>
        <authorList>
            <person name="Anantharaman K."/>
            <person name="Brown C.T."/>
            <person name="Hug L.A."/>
            <person name="Sharon I."/>
            <person name="Castelle C.J."/>
            <person name="Probst A.J."/>
            <person name="Thomas B.C."/>
            <person name="Singh A."/>
            <person name="Wilkins M.J."/>
            <person name="Karaoz U."/>
            <person name="Brodie E.L."/>
            <person name="Williams K.H."/>
            <person name="Hubbard S.S."/>
            <person name="Banfield J.F."/>
        </authorList>
    </citation>
    <scope>NUCLEOTIDE SEQUENCE [LARGE SCALE GENOMIC DNA]</scope>
</reference>
<evidence type="ECO:0000256" key="1">
    <source>
        <dbReference type="PROSITE-ProRule" id="PRU00339"/>
    </source>
</evidence>
<dbReference type="PROSITE" id="PS50005">
    <property type="entry name" value="TPR"/>
    <property type="match status" value="2"/>
</dbReference>
<dbReference type="SMART" id="SM00028">
    <property type="entry name" value="TPR"/>
    <property type="match status" value="3"/>
</dbReference>
<name>A0A1G2B0Y7_9BACT</name>
<dbReference type="AlphaFoldDB" id="A0A1G2B0Y7"/>
<gene>
    <name evidence="3" type="ORF">A2898_04790</name>
</gene>
<keyword evidence="2" id="KW-0472">Membrane</keyword>
<dbReference type="Pfam" id="PF13181">
    <property type="entry name" value="TPR_8"/>
    <property type="match status" value="1"/>
</dbReference>
<sequence length="290" mass="33162">MILDYIVIGVIIASIIAILAIVGRKFPVLASISVGEIPRHKQERVKSALIAGRLYRRLESLNKPLAKAFEFFRSTILVFLHKIWANVKDLERRHTLPEHQLSAKEKVNREEHIKELLFEADQLAKDESFAEAEKKYIETISLDPDNIDAFTRLGKVYVSMNDFQHAKESFNYSLKLRIHQRSVESTGAPQPVEGEQKAEQSSASLDRLIADHYIDLGEVYVLTEEPVLAQKCFEEAIHLEPNNPRNLDTLFDFAVSMKNKPLAYEALKKLRVADPDNQKLGELEQQIDKM</sequence>
<dbReference type="PANTHER" id="PTHR12558">
    <property type="entry name" value="CELL DIVISION CYCLE 16,23,27"/>
    <property type="match status" value="1"/>
</dbReference>
<dbReference type="STRING" id="1798543.A2898_04790"/>
<dbReference type="InterPro" id="IPR011990">
    <property type="entry name" value="TPR-like_helical_dom_sf"/>
</dbReference>
<evidence type="ECO:0000256" key="2">
    <source>
        <dbReference type="SAM" id="Phobius"/>
    </source>
</evidence>
<dbReference type="SUPFAM" id="SSF48452">
    <property type="entry name" value="TPR-like"/>
    <property type="match status" value="1"/>
</dbReference>
<dbReference type="Proteomes" id="UP000179164">
    <property type="component" value="Unassembled WGS sequence"/>
</dbReference>
<evidence type="ECO:0000313" key="4">
    <source>
        <dbReference type="Proteomes" id="UP000179164"/>
    </source>
</evidence>
<proteinExistence type="predicted"/>
<keyword evidence="2" id="KW-0812">Transmembrane</keyword>
<dbReference type="PANTHER" id="PTHR12558:SF13">
    <property type="entry name" value="CELL DIVISION CYCLE PROTEIN 27 HOMOLOG"/>
    <property type="match status" value="1"/>
</dbReference>
<evidence type="ECO:0008006" key="5">
    <source>
        <dbReference type="Google" id="ProtNLM"/>
    </source>
</evidence>
<protein>
    <recommendedName>
        <fullName evidence="5">Bacterial transcriptional activator domain-containing protein</fullName>
    </recommendedName>
</protein>
<dbReference type="EMBL" id="MHKE01000017">
    <property type="protein sequence ID" value="OGY82871.1"/>
    <property type="molecule type" value="Genomic_DNA"/>
</dbReference>